<keyword evidence="1" id="KW-0175">Coiled coil</keyword>
<feature type="coiled-coil region" evidence="1">
    <location>
        <begin position="65"/>
        <end position="127"/>
    </location>
</feature>
<reference evidence="3 4" key="1">
    <citation type="submission" date="2024-09" db="EMBL/GenBank/DDBJ databases">
        <authorList>
            <person name="Sun Q."/>
            <person name="Mori K."/>
        </authorList>
    </citation>
    <scope>NUCLEOTIDE SEQUENCE [LARGE SCALE GENOMIC DNA]</scope>
    <source>
        <strain evidence="3 4">CCM 7759</strain>
    </source>
</reference>
<dbReference type="EMBL" id="JBHLWN010000018">
    <property type="protein sequence ID" value="MFC0211452.1"/>
    <property type="molecule type" value="Genomic_DNA"/>
</dbReference>
<gene>
    <name evidence="3" type="ORF">ACFFK0_03145</name>
</gene>
<dbReference type="Gene3D" id="3.40.50.300">
    <property type="entry name" value="P-loop containing nucleotide triphosphate hydrolases"/>
    <property type="match status" value="1"/>
</dbReference>
<dbReference type="Proteomes" id="UP001589776">
    <property type="component" value="Unassembled WGS sequence"/>
</dbReference>
<evidence type="ECO:0000313" key="4">
    <source>
        <dbReference type="Proteomes" id="UP001589776"/>
    </source>
</evidence>
<evidence type="ECO:0000313" key="3">
    <source>
        <dbReference type="EMBL" id="MFC0211452.1"/>
    </source>
</evidence>
<accession>A0ABV6DFM8</accession>
<feature type="transmembrane region" description="Helical" evidence="2">
    <location>
        <begin position="124"/>
        <end position="149"/>
    </location>
</feature>
<organism evidence="3 4">
    <name type="scientific">Paenibacillus chartarius</name>
    <dbReference type="NCBI Taxonomy" id="747481"/>
    <lineage>
        <taxon>Bacteria</taxon>
        <taxon>Bacillati</taxon>
        <taxon>Bacillota</taxon>
        <taxon>Bacilli</taxon>
        <taxon>Bacillales</taxon>
        <taxon>Paenibacillaceae</taxon>
        <taxon>Paenibacillus</taxon>
    </lineage>
</organism>
<keyword evidence="2" id="KW-1133">Transmembrane helix</keyword>
<name>A0ABV6DFM8_9BACL</name>
<sequence length="167" mass="19336">MDWNFIDFAGKMEVNLRKAGDRQVKHKLLISIILWLFIGSLMSAASAHAAVWDRIKDIYDAPEKINELQADLTEAAQQIEESRKQAESLLQQNAELQRQNEALAQQNKQLQSQMEKMNAERSTLYRQLTSTGITAILLALGYFAAVRIWRYTVWRKQRRDNQEVNLS</sequence>
<evidence type="ECO:0000256" key="1">
    <source>
        <dbReference type="SAM" id="Coils"/>
    </source>
</evidence>
<comment type="caution">
    <text evidence="3">The sequence shown here is derived from an EMBL/GenBank/DDBJ whole genome shotgun (WGS) entry which is preliminary data.</text>
</comment>
<proteinExistence type="predicted"/>
<keyword evidence="2" id="KW-0472">Membrane</keyword>
<evidence type="ECO:0000256" key="2">
    <source>
        <dbReference type="SAM" id="Phobius"/>
    </source>
</evidence>
<protein>
    <submittedName>
        <fullName evidence="3">Uncharacterized protein</fullName>
    </submittedName>
</protein>
<dbReference type="InterPro" id="IPR027417">
    <property type="entry name" value="P-loop_NTPase"/>
</dbReference>
<keyword evidence="4" id="KW-1185">Reference proteome</keyword>
<keyword evidence="2" id="KW-0812">Transmembrane</keyword>